<proteinExistence type="predicted"/>
<keyword evidence="2" id="KW-1185">Reference proteome</keyword>
<protein>
    <submittedName>
        <fullName evidence="1">Putative periplasmic solute-binding protein</fullName>
    </submittedName>
</protein>
<dbReference type="AlphaFoldDB" id="A0A1Z5HTU1"/>
<sequence>MSWIKQLAPVIFGLGIGLCLSALFFLGVEAAPPDRQQVIQLAREYGMVFPEEVVVFEEKGREEEKGEEIPPLPQEIEVTIPKGSTLKEISLLLASKGVVDKAEKFEELVKLLHLSHKIRAGDYRLPADGDLYDIILELTAPTRRD</sequence>
<dbReference type="Proteomes" id="UP000197032">
    <property type="component" value="Unassembled WGS sequence"/>
</dbReference>
<name>A0A1Z5HTU1_9FIRM</name>
<evidence type="ECO:0000313" key="2">
    <source>
        <dbReference type="Proteomes" id="UP000197032"/>
    </source>
</evidence>
<dbReference type="EMBL" id="BDGJ01000111">
    <property type="protein sequence ID" value="GAW92942.1"/>
    <property type="molecule type" value="Genomic_DNA"/>
</dbReference>
<reference evidence="2" key="1">
    <citation type="journal article" date="2017" name="Appl. Environ. Microbiol.">
        <title>Genomic Analysis of Calderihabitans maritimus KKC1, a Thermophilic, Hydrogenogenic, Carboxydotrophic Bacterium Isolated from Marine Sediment.</title>
        <authorList>
            <person name="Omae K."/>
            <person name="Yoneda Y."/>
            <person name="Fukuyama Y."/>
            <person name="Yoshida T."/>
            <person name="Sako Y."/>
        </authorList>
    </citation>
    <scope>NUCLEOTIDE SEQUENCE [LARGE SCALE GENOMIC DNA]</scope>
    <source>
        <strain evidence="2">KKC1</strain>
    </source>
</reference>
<accession>A0A1Z5HTU1</accession>
<organism evidence="1 2">
    <name type="scientific">Calderihabitans maritimus</name>
    <dbReference type="NCBI Taxonomy" id="1246530"/>
    <lineage>
        <taxon>Bacteria</taxon>
        <taxon>Bacillati</taxon>
        <taxon>Bacillota</taxon>
        <taxon>Clostridia</taxon>
        <taxon>Neomoorellales</taxon>
        <taxon>Calderihabitantaceae</taxon>
        <taxon>Calderihabitans</taxon>
    </lineage>
</organism>
<evidence type="ECO:0000313" key="1">
    <source>
        <dbReference type="EMBL" id="GAW92942.1"/>
    </source>
</evidence>
<dbReference type="Gene3D" id="3.30.1490.480">
    <property type="entry name" value="Endolytic murein transglycosylase"/>
    <property type="match status" value="1"/>
</dbReference>
<comment type="caution">
    <text evidence="1">The sequence shown here is derived from an EMBL/GenBank/DDBJ whole genome shotgun (WGS) entry which is preliminary data.</text>
</comment>
<dbReference type="OrthoDB" id="9792479at2"/>
<gene>
    <name evidence="1" type="ORF">KKC1_20870</name>
</gene>
<dbReference type="RefSeq" id="WP_088554186.1">
    <property type="nucleotide sequence ID" value="NZ_BDGJ01000111.1"/>
</dbReference>